<dbReference type="AlphaFoldDB" id="A0A803P4D2"/>
<reference evidence="2" key="1">
    <citation type="submission" date="2018-11" db="EMBL/GenBank/DDBJ databases">
        <authorList>
            <person name="Grassa J C."/>
        </authorList>
    </citation>
    <scope>NUCLEOTIDE SEQUENCE [LARGE SCALE GENOMIC DNA]</scope>
</reference>
<evidence type="ECO:0000313" key="2">
    <source>
        <dbReference type="EnsemblPlants" id="cds.evm.model.03.1200"/>
    </source>
</evidence>
<dbReference type="Pfam" id="PF10551">
    <property type="entry name" value="MULE"/>
    <property type="match status" value="1"/>
</dbReference>
<dbReference type="PANTHER" id="PTHR31973">
    <property type="entry name" value="POLYPROTEIN, PUTATIVE-RELATED"/>
    <property type="match status" value="1"/>
</dbReference>
<organism evidence="2 3">
    <name type="scientific">Cannabis sativa</name>
    <name type="common">Hemp</name>
    <name type="synonym">Marijuana</name>
    <dbReference type="NCBI Taxonomy" id="3483"/>
    <lineage>
        <taxon>Eukaryota</taxon>
        <taxon>Viridiplantae</taxon>
        <taxon>Streptophyta</taxon>
        <taxon>Embryophyta</taxon>
        <taxon>Tracheophyta</taxon>
        <taxon>Spermatophyta</taxon>
        <taxon>Magnoliopsida</taxon>
        <taxon>eudicotyledons</taxon>
        <taxon>Gunneridae</taxon>
        <taxon>Pentapetalae</taxon>
        <taxon>rosids</taxon>
        <taxon>fabids</taxon>
        <taxon>Rosales</taxon>
        <taxon>Cannabaceae</taxon>
        <taxon>Cannabis</taxon>
    </lineage>
</organism>
<name>A0A803P4D2_CANSA</name>
<reference evidence="2" key="2">
    <citation type="submission" date="2021-03" db="UniProtKB">
        <authorList>
            <consortium name="EnsemblPlants"/>
        </authorList>
    </citation>
    <scope>IDENTIFICATION</scope>
</reference>
<evidence type="ECO:0000313" key="3">
    <source>
        <dbReference type="Proteomes" id="UP000596661"/>
    </source>
</evidence>
<sequence length="321" mass="36804">MIYGCCCPYLAARNNSEANVYLVLPDPQVALEWEEDAEAVKMQQPEQSSKVEKCKIEELPEGCTVVPDVVVNPLGHVNVEDKFYNFFVKWQPDGPKSPNVVVIGFKEPLEETSTDKRLRLRRMRKAQPQTQAPDSRDELHRVHIDDEDGDHTSKLEFNPQTKNDDFKFELNIEFGSIKILRAALKEHFIHIDREYILIHNDKWFYRGCRPLIGLDGCFLKGYCKGVLLAALGVDGGNSIFLIAYAVVEKETTSSWEWFLTLLKDDLAPRDTSTLTMMSDRQKGLQNVVESTFNSPDTRFYVSHMYCNFKKDFPGLLSKQLV</sequence>
<dbReference type="Gramene" id="evm.model.03.1200">
    <property type="protein sequence ID" value="cds.evm.model.03.1200"/>
    <property type="gene ID" value="evm.TU.03.1200"/>
</dbReference>
<dbReference type="EnsemblPlants" id="evm.model.03.1200">
    <property type="protein sequence ID" value="cds.evm.model.03.1200"/>
    <property type="gene ID" value="evm.TU.03.1200"/>
</dbReference>
<feature type="domain" description="MULE transposase" evidence="1">
    <location>
        <begin position="212"/>
        <end position="304"/>
    </location>
</feature>
<proteinExistence type="predicted"/>
<dbReference type="Proteomes" id="UP000596661">
    <property type="component" value="Chromosome 3"/>
</dbReference>
<keyword evidence="3" id="KW-1185">Reference proteome</keyword>
<evidence type="ECO:0000259" key="1">
    <source>
        <dbReference type="Pfam" id="PF10551"/>
    </source>
</evidence>
<dbReference type="EMBL" id="UZAU01000288">
    <property type="status" value="NOT_ANNOTATED_CDS"/>
    <property type="molecule type" value="Genomic_DNA"/>
</dbReference>
<accession>A0A803P4D2</accession>
<dbReference type="PANTHER" id="PTHR31973:SF188">
    <property type="entry name" value="POLYPROTEIN, PUTATIVE-RELATED"/>
    <property type="match status" value="1"/>
</dbReference>
<protein>
    <recommendedName>
        <fullName evidence="1">MULE transposase domain-containing protein</fullName>
    </recommendedName>
</protein>
<dbReference type="InterPro" id="IPR018289">
    <property type="entry name" value="MULE_transposase_dom"/>
</dbReference>